<dbReference type="Pfam" id="PF13154">
    <property type="entry name" value="DUF3991"/>
    <property type="match status" value="1"/>
</dbReference>
<evidence type="ECO:0000256" key="1">
    <source>
        <dbReference type="SAM" id="MobiDB-lite"/>
    </source>
</evidence>
<feature type="region of interest" description="Disordered" evidence="1">
    <location>
        <begin position="298"/>
        <end position="347"/>
    </location>
</feature>
<dbReference type="PIRSF" id="PIRSF036054">
    <property type="entry name" value="UCP036054"/>
    <property type="match status" value="1"/>
</dbReference>
<reference evidence="3" key="1">
    <citation type="submission" date="2015-11" db="EMBL/GenBank/DDBJ databases">
        <title>Molecular characterization of pSinB plasmid of arsenite oxidizing, metalotolerant Sinorhizobium sp. M14 - insight into the heavy metal resistome of sinorhizobial extrachromosomal replicons.</title>
        <authorList>
            <person name="Romaniuk K."/>
            <person name="Decewicz P."/>
            <person name="Mielnicki S."/>
            <person name="Sklodowska A."/>
            <person name="Dziewit L."/>
            <person name="Drewniak L."/>
        </authorList>
    </citation>
    <scope>NUCLEOTIDE SEQUENCE</scope>
    <source>
        <strain evidence="3">M14</strain>
        <plasmid evidence="3">pSinB</plasmid>
    </source>
</reference>
<feature type="domain" description="DUF3991" evidence="2">
    <location>
        <begin position="128"/>
        <end position="197"/>
    </location>
</feature>
<name>A0A142BPW1_9HYPH</name>
<gene>
    <name evidence="3" type="ORF">pSinB_260</name>
</gene>
<dbReference type="CDD" id="cd00188">
    <property type="entry name" value="TOPRIM"/>
    <property type="match status" value="1"/>
</dbReference>
<keyword evidence="3" id="KW-0614">Plasmid</keyword>
<dbReference type="Pfam" id="PF13155">
    <property type="entry name" value="Toprim_2"/>
    <property type="match status" value="1"/>
</dbReference>
<accession>A0A142BPW1</accession>
<dbReference type="RefSeq" id="WP_115422194.1">
    <property type="nucleotide sequence ID" value="NZ_KU140623.1"/>
</dbReference>
<organism evidence="3">
    <name type="scientific">Sinorhizobium sp. M14</name>
    <dbReference type="NCBI Taxonomy" id="430451"/>
    <lineage>
        <taxon>Bacteria</taxon>
        <taxon>Pseudomonadati</taxon>
        <taxon>Pseudomonadota</taxon>
        <taxon>Alphaproteobacteria</taxon>
        <taxon>Hyphomicrobiales</taxon>
        <taxon>Rhizobiaceae</taxon>
        <taxon>Sinorhizobium/Ensifer group</taxon>
        <taxon>Sinorhizobium</taxon>
    </lineage>
</organism>
<protein>
    <recommendedName>
        <fullName evidence="2">DUF3991 domain-containing protein</fullName>
    </recommendedName>
</protein>
<evidence type="ECO:0000313" key="3">
    <source>
        <dbReference type="EMBL" id="AMP35119.1"/>
    </source>
</evidence>
<dbReference type="InterPro" id="IPR025054">
    <property type="entry name" value="DUF3991"/>
</dbReference>
<sequence>MKRSEIERLREAVQCQTVLETSGFALDVKESTRRAMKYRRGSEIIIVTHAGRGWFDPLGEEKGDVFSLMACLENCVFLEACDRVGALVGAQSSQPIWVHEDRALADLTSISESWALRRPSWPGSASWRYLRWQRCIPASIIRAAIGHGILREGPFGSMWAAHTDETGAVCGWEARGPQWRGFATGGRKTLFRLGCSQAFRLCVTEAAIDAMSLAALEGMRDATLYLSTGGGWAPATEAALRLLAARSNVQLVAATDANSQGDAYADRLRALADDVGCIWLRLRPSADDWNEVLKQREKGRMERKMEGDVPHTRQPHQGRLCPATPALDPADRNAGDRRGVMKDRREE</sequence>
<proteinExistence type="predicted"/>
<feature type="compositionally biased region" description="Basic and acidic residues" evidence="1">
    <location>
        <begin position="329"/>
        <end position="347"/>
    </location>
</feature>
<dbReference type="AlphaFoldDB" id="A0A142BPW1"/>
<dbReference type="InterPro" id="IPR017041">
    <property type="entry name" value="UCP036054"/>
</dbReference>
<dbReference type="EMBL" id="KU140623">
    <property type="protein sequence ID" value="AMP35119.1"/>
    <property type="molecule type" value="Genomic_DNA"/>
</dbReference>
<evidence type="ECO:0000259" key="2">
    <source>
        <dbReference type="Pfam" id="PF13154"/>
    </source>
</evidence>
<dbReference type="Gene3D" id="3.40.1360.10">
    <property type="match status" value="1"/>
</dbReference>
<geneLocation type="plasmid" evidence="3">
    <name>pSinB</name>
</geneLocation>
<feature type="compositionally biased region" description="Basic and acidic residues" evidence="1">
    <location>
        <begin position="298"/>
        <end position="311"/>
    </location>
</feature>